<dbReference type="AlphaFoldDB" id="X1AC90"/>
<protein>
    <submittedName>
        <fullName evidence="1">Uncharacterized protein</fullName>
    </submittedName>
</protein>
<organism evidence="1">
    <name type="scientific">marine sediment metagenome</name>
    <dbReference type="NCBI Taxonomy" id="412755"/>
    <lineage>
        <taxon>unclassified sequences</taxon>
        <taxon>metagenomes</taxon>
        <taxon>ecological metagenomes</taxon>
    </lineage>
</organism>
<dbReference type="EMBL" id="BART01018907">
    <property type="protein sequence ID" value="GAG79489.1"/>
    <property type="molecule type" value="Genomic_DNA"/>
</dbReference>
<sequence length="59" mass="6704">MVLIDFGKDFLLLGLRINKIISGFVDAYFGPRELQSIVKNEEIKSPKTLLNSCKNCKMN</sequence>
<reference evidence="1" key="1">
    <citation type="journal article" date="2014" name="Front. Microbiol.">
        <title>High frequency of phylogenetically diverse reductive dehalogenase-homologous genes in deep subseafloor sedimentary metagenomes.</title>
        <authorList>
            <person name="Kawai M."/>
            <person name="Futagami T."/>
            <person name="Toyoda A."/>
            <person name="Takaki Y."/>
            <person name="Nishi S."/>
            <person name="Hori S."/>
            <person name="Arai W."/>
            <person name="Tsubouchi T."/>
            <person name="Morono Y."/>
            <person name="Uchiyama I."/>
            <person name="Ito T."/>
            <person name="Fujiyama A."/>
            <person name="Inagaki F."/>
            <person name="Takami H."/>
        </authorList>
    </citation>
    <scope>NUCLEOTIDE SEQUENCE</scope>
    <source>
        <strain evidence="1">Expedition CK06-06</strain>
    </source>
</reference>
<gene>
    <name evidence="1" type="ORF">S01H4_35538</name>
</gene>
<proteinExistence type="predicted"/>
<name>X1AC90_9ZZZZ</name>
<evidence type="ECO:0000313" key="1">
    <source>
        <dbReference type="EMBL" id="GAG79489.1"/>
    </source>
</evidence>
<accession>X1AC90</accession>
<comment type="caution">
    <text evidence="1">The sequence shown here is derived from an EMBL/GenBank/DDBJ whole genome shotgun (WGS) entry which is preliminary data.</text>
</comment>